<reference evidence="1" key="1">
    <citation type="submission" date="2022-04" db="EMBL/GenBank/DDBJ databases">
        <title>Genome of the entomopathogenic fungus Entomophthora muscae.</title>
        <authorList>
            <person name="Elya C."/>
            <person name="Lovett B.R."/>
            <person name="Lee E."/>
            <person name="Macias A.M."/>
            <person name="Hajek A.E."/>
            <person name="De Bivort B.L."/>
            <person name="Kasson M.T."/>
            <person name="De Fine Licht H.H."/>
            <person name="Stajich J.E."/>
        </authorList>
    </citation>
    <scope>NUCLEOTIDE SEQUENCE</scope>
    <source>
        <strain evidence="1">Berkeley</strain>
    </source>
</reference>
<sequence>MGYGLVTTYLVGWIVVFGSFVFFYHRNKALAASKIEPWFKECKSKELYIKLLQVDPPVDEHLLKAALLRRAMAVVERVLKMREQKPPLTTLLKNGSIGEEVWNSFCLAESALEEEVVEVMQEADTFNEGWGQTIYQTASEMFGHERSRAHQIEVERLRVNEREANKKIVAWKKEMDASLKQDEEKNSKEMADKLIAEEKTTVRSRKNKS</sequence>
<name>A0ACC2TM61_9FUNG</name>
<evidence type="ECO:0000313" key="1">
    <source>
        <dbReference type="EMBL" id="KAJ9075758.1"/>
    </source>
</evidence>
<evidence type="ECO:0000313" key="2">
    <source>
        <dbReference type="Proteomes" id="UP001165960"/>
    </source>
</evidence>
<comment type="caution">
    <text evidence="1">The sequence shown here is derived from an EMBL/GenBank/DDBJ whole genome shotgun (WGS) entry which is preliminary data.</text>
</comment>
<proteinExistence type="predicted"/>
<organism evidence="1 2">
    <name type="scientific">Entomophthora muscae</name>
    <dbReference type="NCBI Taxonomy" id="34485"/>
    <lineage>
        <taxon>Eukaryota</taxon>
        <taxon>Fungi</taxon>
        <taxon>Fungi incertae sedis</taxon>
        <taxon>Zoopagomycota</taxon>
        <taxon>Entomophthoromycotina</taxon>
        <taxon>Entomophthoromycetes</taxon>
        <taxon>Entomophthorales</taxon>
        <taxon>Entomophthoraceae</taxon>
        <taxon>Entomophthora</taxon>
    </lineage>
</organism>
<dbReference type="Proteomes" id="UP001165960">
    <property type="component" value="Unassembled WGS sequence"/>
</dbReference>
<keyword evidence="2" id="KW-1185">Reference proteome</keyword>
<protein>
    <submittedName>
        <fullName evidence="1">Translocation protein S66</fullName>
    </submittedName>
</protein>
<dbReference type="EMBL" id="QTSX02002377">
    <property type="protein sequence ID" value="KAJ9075758.1"/>
    <property type="molecule type" value="Genomic_DNA"/>
</dbReference>
<accession>A0ACC2TM61</accession>
<gene>
    <name evidence="1" type="primary">sec66_2</name>
    <name evidence="1" type="ORF">DSO57_1032678</name>
</gene>